<reference evidence="5" key="1">
    <citation type="submission" date="2025-08" db="UniProtKB">
        <authorList>
            <consortium name="RefSeq"/>
        </authorList>
    </citation>
    <scope>IDENTIFICATION</scope>
</reference>
<accession>A0A6P7NG41</accession>
<dbReference type="Pfam" id="PF00100">
    <property type="entry name" value="Zona_pellucida"/>
    <property type="match status" value="1"/>
</dbReference>
<keyword evidence="4" id="KW-1185">Reference proteome</keyword>
<dbReference type="RefSeq" id="XP_029017133.1">
    <property type="nucleotide sequence ID" value="XM_029161300.3"/>
</dbReference>
<dbReference type="Gene3D" id="2.60.40.3210">
    <property type="entry name" value="Zona pellucida, ZP-N domain"/>
    <property type="match status" value="1"/>
</dbReference>
<keyword evidence="2" id="KW-0732">Signal</keyword>
<feature type="signal peptide" evidence="2">
    <location>
        <begin position="1"/>
        <end position="21"/>
    </location>
</feature>
<dbReference type="GeneID" id="114861742"/>
<organism evidence="4 5">
    <name type="scientific">Betta splendens</name>
    <name type="common">Siamese fighting fish</name>
    <dbReference type="NCBI Taxonomy" id="158456"/>
    <lineage>
        <taxon>Eukaryota</taxon>
        <taxon>Metazoa</taxon>
        <taxon>Chordata</taxon>
        <taxon>Craniata</taxon>
        <taxon>Vertebrata</taxon>
        <taxon>Euteleostomi</taxon>
        <taxon>Actinopterygii</taxon>
        <taxon>Neopterygii</taxon>
        <taxon>Teleostei</taxon>
        <taxon>Neoteleostei</taxon>
        <taxon>Acanthomorphata</taxon>
        <taxon>Anabantaria</taxon>
        <taxon>Anabantiformes</taxon>
        <taxon>Anabantoidei</taxon>
        <taxon>Osphronemidae</taxon>
        <taxon>Betta</taxon>
    </lineage>
</organism>
<dbReference type="PROSITE" id="PS51034">
    <property type="entry name" value="ZP_2"/>
    <property type="match status" value="1"/>
</dbReference>
<dbReference type="SMART" id="SM00241">
    <property type="entry name" value="ZP"/>
    <property type="match status" value="1"/>
</dbReference>
<dbReference type="GO" id="GO:0031012">
    <property type="term" value="C:extracellular matrix"/>
    <property type="evidence" value="ECO:0007669"/>
    <property type="project" value="TreeGrafter"/>
</dbReference>
<evidence type="ECO:0000259" key="3">
    <source>
        <dbReference type="PROSITE" id="PS51034"/>
    </source>
</evidence>
<dbReference type="Proteomes" id="UP000515150">
    <property type="component" value="Chromosome 1"/>
</dbReference>
<gene>
    <name evidence="5" type="primary">zp3c</name>
</gene>
<dbReference type="PANTHER" id="PTHR11576">
    <property type="entry name" value="ZONA PELLUCIDA SPERM-BINDING PROTEIN 3"/>
    <property type="match status" value="1"/>
</dbReference>
<evidence type="ECO:0000256" key="2">
    <source>
        <dbReference type="SAM" id="SignalP"/>
    </source>
</evidence>
<keyword evidence="1" id="KW-1015">Disulfide bond</keyword>
<dbReference type="GO" id="GO:0035803">
    <property type="term" value="P:egg coat formation"/>
    <property type="evidence" value="ECO:0007669"/>
    <property type="project" value="TreeGrafter"/>
</dbReference>
<dbReference type="GO" id="GO:0032190">
    <property type="term" value="F:acrosin binding"/>
    <property type="evidence" value="ECO:0007669"/>
    <property type="project" value="TreeGrafter"/>
</dbReference>
<dbReference type="InterPro" id="IPR042235">
    <property type="entry name" value="ZP-C_dom"/>
</dbReference>
<dbReference type="OrthoDB" id="8961289at2759"/>
<evidence type="ECO:0000313" key="4">
    <source>
        <dbReference type="Proteomes" id="UP000515150"/>
    </source>
</evidence>
<feature type="chain" id="PRO_5027574564" evidence="2">
    <location>
        <begin position="22"/>
        <end position="461"/>
    </location>
</feature>
<dbReference type="AlphaFoldDB" id="A0A6P7NG41"/>
<sequence>MGLLLLHVGLLFLMFSAFSCSVRSEDAQDLFVQNPDSEWERMETEIHKEVMPARAPKRKLGRGSVTGQQRAHAPGTHYLIVSGANEQNVDFEPGQGARPLPSSAAGILLGHPPNALQAERIRDPKRLVEILCHVDRMYVRIKREVFKTVDAYKYLKLGTCPVNAATGVHYYLLYLLVTDCGFKQESKPDFVHISNALTYEPTTPVVREMPFTIPLLCKYPRYFYSYQTGFHPKLQGGTIFKPLDLMNSLTLTAQDAMGNAIPGSKTYTMGELMYFEAKQPQNSGQKRLYINKCFVTASPNPTSSPSYTLIDNQGCMIDGKVSATSAFLTGASKTSLRFRVTAFIFKDAVSSSSSTQKLYMHCEIAVGPQTATPALKACNYDAASAAWKGLYDDDDSVCTCCNSTCPSVQPRASKRMTLSNSWNVDLSEEEAVETLTGVSLEDPYSPAQEDFLTYWEHDFQK</sequence>
<dbReference type="PANTHER" id="PTHR11576:SF26">
    <property type="entry name" value="ZONA PELLUCIDA GLYCOPROTEIN 3D TANDEM DUPLICATE 2"/>
    <property type="match status" value="1"/>
</dbReference>
<evidence type="ECO:0000256" key="1">
    <source>
        <dbReference type="ARBA" id="ARBA00023157"/>
    </source>
</evidence>
<dbReference type="InterPro" id="IPR055355">
    <property type="entry name" value="ZP-C"/>
</dbReference>
<protein>
    <submittedName>
        <fullName evidence="5">Zona pellucida sperm-binding protein 3</fullName>
    </submittedName>
</protein>
<dbReference type="KEGG" id="bspl:114861742"/>
<evidence type="ECO:0000313" key="5">
    <source>
        <dbReference type="RefSeq" id="XP_029017133.1"/>
    </source>
</evidence>
<dbReference type="FunFam" id="2.60.40.4100:FF:000002">
    <property type="entry name" value="Zona pellucida sperm-binding protein 3"/>
    <property type="match status" value="1"/>
</dbReference>
<dbReference type="CTD" id="563179"/>
<dbReference type="InParanoid" id="A0A6P7NG41"/>
<proteinExistence type="predicted"/>
<dbReference type="Gene3D" id="2.60.40.4100">
    <property type="entry name" value="Zona pellucida, ZP-C domain"/>
    <property type="match status" value="1"/>
</dbReference>
<dbReference type="GO" id="GO:2000344">
    <property type="term" value="P:positive regulation of acrosome reaction"/>
    <property type="evidence" value="ECO:0007669"/>
    <property type="project" value="TreeGrafter"/>
</dbReference>
<name>A0A6P7NG41_BETSP</name>
<dbReference type="GO" id="GO:0007339">
    <property type="term" value="P:binding of sperm to zona pellucida"/>
    <property type="evidence" value="ECO:0007669"/>
    <property type="project" value="TreeGrafter"/>
</dbReference>
<feature type="domain" description="ZP" evidence="3">
    <location>
        <begin position="131"/>
        <end position="385"/>
    </location>
</feature>
<dbReference type="InterPro" id="IPR001507">
    <property type="entry name" value="ZP_dom"/>
</dbReference>